<dbReference type="OrthoDB" id="3437960at2759"/>
<dbReference type="GO" id="GO:0000981">
    <property type="term" value="F:DNA-binding transcription factor activity, RNA polymerase II-specific"/>
    <property type="evidence" value="ECO:0007669"/>
    <property type="project" value="TreeGrafter"/>
</dbReference>
<feature type="region of interest" description="Disordered" evidence="11">
    <location>
        <begin position="1"/>
        <end position="39"/>
    </location>
</feature>
<dbReference type="PANTHER" id="PTHR23235:SF60">
    <property type="entry name" value="STRIPE, ISOFORM D"/>
    <property type="match status" value="1"/>
</dbReference>
<dbReference type="FunFam" id="3.30.160.60:FF:000110">
    <property type="entry name" value="Zinc finger protein-like"/>
    <property type="match status" value="1"/>
</dbReference>
<dbReference type="GO" id="GO:0008270">
    <property type="term" value="F:zinc ion binding"/>
    <property type="evidence" value="ECO:0007669"/>
    <property type="project" value="UniProtKB-KW"/>
</dbReference>
<organism evidence="15">
    <name type="scientific">Taenia asiatica</name>
    <name type="common">Asian tapeworm</name>
    <dbReference type="NCBI Taxonomy" id="60517"/>
    <lineage>
        <taxon>Eukaryota</taxon>
        <taxon>Metazoa</taxon>
        <taxon>Spiralia</taxon>
        <taxon>Lophotrochozoa</taxon>
        <taxon>Platyhelminthes</taxon>
        <taxon>Cestoda</taxon>
        <taxon>Eucestoda</taxon>
        <taxon>Cyclophyllidea</taxon>
        <taxon>Taeniidae</taxon>
        <taxon>Taenia</taxon>
    </lineage>
</organism>
<keyword evidence="6" id="KW-0805">Transcription regulation</keyword>
<dbReference type="WBParaSite" id="TASK_0000454501-mRNA-1">
    <property type="protein sequence ID" value="TASK_0000454501-mRNA-1"/>
    <property type="gene ID" value="TASK_0000454501"/>
</dbReference>
<dbReference type="InterPro" id="IPR036236">
    <property type="entry name" value="Znf_C2H2_sf"/>
</dbReference>
<feature type="compositionally biased region" description="Pro residues" evidence="11">
    <location>
        <begin position="455"/>
        <end position="467"/>
    </location>
</feature>
<dbReference type="Proteomes" id="UP000282613">
    <property type="component" value="Unassembled WGS sequence"/>
</dbReference>
<feature type="compositionally biased region" description="Low complexity" evidence="11">
    <location>
        <begin position="28"/>
        <end position="39"/>
    </location>
</feature>
<dbReference type="FunFam" id="3.30.160.60:FF:000787">
    <property type="entry name" value="Zinc finger protein 784"/>
    <property type="match status" value="1"/>
</dbReference>
<dbReference type="EMBL" id="UYRS01018355">
    <property type="protein sequence ID" value="VDK33610.1"/>
    <property type="molecule type" value="Genomic_DNA"/>
</dbReference>
<dbReference type="SMART" id="SM00355">
    <property type="entry name" value="ZnF_C2H2"/>
    <property type="match status" value="3"/>
</dbReference>
<evidence type="ECO:0000259" key="12">
    <source>
        <dbReference type="PROSITE" id="PS50157"/>
    </source>
</evidence>
<dbReference type="STRING" id="60517.A0A158R7X7"/>
<keyword evidence="8" id="KW-0804">Transcription</keyword>
<evidence type="ECO:0000256" key="10">
    <source>
        <dbReference type="PROSITE-ProRule" id="PRU00042"/>
    </source>
</evidence>
<dbReference type="GO" id="GO:0005634">
    <property type="term" value="C:nucleus"/>
    <property type="evidence" value="ECO:0007669"/>
    <property type="project" value="UniProtKB-SubCell"/>
</dbReference>
<keyword evidence="9" id="KW-0539">Nucleus</keyword>
<evidence type="ECO:0000256" key="8">
    <source>
        <dbReference type="ARBA" id="ARBA00023163"/>
    </source>
</evidence>
<dbReference type="PANTHER" id="PTHR23235">
    <property type="entry name" value="KRUEPPEL-LIKE TRANSCRIPTION FACTOR"/>
    <property type="match status" value="1"/>
</dbReference>
<dbReference type="Pfam" id="PF00096">
    <property type="entry name" value="zf-C2H2"/>
    <property type="match status" value="3"/>
</dbReference>
<keyword evidence="2" id="KW-0479">Metal-binding</keyword>
<feature type="region of interest" description="Disordered" evidence="11">
    <location>
        <begin position="378"/>
        <end position="467"/>
    </location>
</feature>
<feature type="domain" description="C2H2-type" evidence="12">
    <location>
        <begin position="306"/>
        <end position="335"/>
    </location>
</feature>
<dbReference type="PROSITE" id="PS00028">
    <property type="entry name" value="ZINC_FINGER_C2H2_1"/>
    <property type="match status" value="3"/>
</dbReference>
<dbReference type="FunFam" id="3.30.160.60:FF:000125">
    <property type="entry name" value="Putative zinc finger protein 143"/>
    <property type="match status" value="1"/>
</dbReference>
<feature type="compositionally biased region" description="Low complexity" evidence="11">
    <location>
        <begin position="439"/>
        <end position="454"/>
    </location>
</feature>
<dbReference type="GO" id="GO:0000978">
    <property type="term" value="F:RNA polymerase II cis-regulatory region sequence-specific DNA binding"/>
    <property type="evidence" value="ECO:0007669"/>
    <property type="project" value="TreeGrafter"/>
</dbReference>
<evidence type="ECO:0000256" key="5">
    <source>
        <dbReference type="ARBA" id="ARBA00022833"/>
    </source>
</evidence>
<evidence type="ECO:0000313" key="15">
    <source>
        <dbReference type="WBParaSite" id="TASK_0000454501-mRNA-1"/>
    </source>
</evidence>
<keyword evidence="3" id="KW-0677">Repeat</keyword>
<protein>
    <submittedName>
        <fullName evidence="15">Early growth response protein 1</fullName>
    </submittedName>
</protein>
<keyword evidence="7" id="KW-0238">DNA-binding</keyword>
<reference evidence="15" key="1">
    <citation type="submission" date="2016-04" db="UniProtKB">
        <authorList>
            <consortium name="WormBaseParasite"/>
        </authorList>
    </citation>
    <scope>IDENTIFICATION</scope>
</reference>
<evidence type="ECO:0000256" key="3">
    <source>
        <dbReference type="ARBA" id="ARBA00022737"/>
    </source>
</evidence>
<proteinExistence type="predicted"/>
<evidence type="ECO:0000256" key="7">
    <source>
        <dbReference type="ARBA" id="ARBA00023125"/>
    </source>
</evidence>
<feature type="compositionally biased region" description="Polar residues" evidence="11">
    <location>
        <begin position="411"/>
        <end position="438"/>
    </location>
</feature>
<accession>A0A158R7X7</accession>
<name>A0A158R7X7_TAEAS</name>
<sequence>MGVQPKLDDIEAMEQDPPPLSDIKTGYTPTTTPTTTATTSDIAHDFSHYESLDTPTPIKSADLMAYTRFDPSASSSTAPMIPATTAETQMVTQRPEGFDISQTISQQPMREPYSPIDTHRFQCYPQQTASQIPFARASYPQAIDYMELGSSNPYYFQCSFSLPSIGVSSTNPQPVSQTGTPLLPTNIPTSTPVYTPLQPMRLGTHASFDQSSSSCERLEVLVNRRSVSVPQTLSCCDVSPFSSSSSAHPPAAATDQAVTPGYSFIKQESFELPGEIRRSSCSSLTTRPRRSLPTPSTSTASKEKQFVCNAEGCEKRFARVDELKRHQRTHSDIRPYTCNICDKGFTRSDHLITHRRTHTGEKPYPCQYCERCFARSDERSRHVKTHTNPRPGTSTRGRRPSTKYQLRKPLTPQQSQQPALVSGLQSQAPFQQIELSGASSDTSYSQSESYSVYQPQPPPPPPPPPSQ</sequence>
<evidence type="ECO:0000256" key="2">
    <source>
        <dbReference type="ARBA" id="ARBA00022723"/>
    </source>
</evidence>
<evidence type="ECO:0000313" key="13">
    <source>
        <dbReference type="EMBL" id="VDK33610.1"/>
    </source>
</evidence>
<feature type="domain" description="C2H2-type" evidence="12">
    <location>
        <begin position="364"/>
        <end position="391"/>
    </location>
</feature>
<dbReference type="Gene3D" id="3.30.160.60">
    <property type="entry name" value="Classic Zinc Finger"/>
    <property type="match status" value="3"/>
</dbReference>
<evidence type="ECO:0000256" key="1">
    <source>
        <dbReference type="ARBA" id="ARBA00004123"/>
    </source>
</evidence>
<dbReference type="PROSITE" id="PS50157">
    <property type="entry name" value="ZINC_FINGER_C2H2_2"/>
    <property type="match status" value="3"/>
</dbReference>
<evidence type="ECO:0000256" key="4">
    <source>
        <dbReference type="ARBA" id="ARBA00022771"/>
    </source>
</evidence>
<dbReference type="SUPFAM" id="SSF57667">
    <property type="entry name" value="beta-beta-alpha zinc fingers"/>
    <property type="match status" value="2"/>
</dbReference>
<keyword evidence="4 10" id="KW-0863">Zinc-finger</keyword>
<evidence type="ECO:0000256" key="6">
    <source>
        <dbReference type="ARBA" id="ARBA00023015"/>
    </source>
</evidence>
<dbReference type="InterPro" id="IPR013087">
    <property type="entry name" value="Znf_C2H2_type"/>
</dbReference>
<gene>
    <name evidence="13" type="ORF">TASK_LOCUS4546</name>
</gene>
<evidence type="ECO:0000256" key="11">
    <source>
        <dbReference type="SAM" id="MobiDB-lite"/>
    </source>
</evidence>
<evidence type="ECO:0000256" key="9">
    <source>
        <dbReference type="ARBA" id="ARBA00023242"/>
    </source>
</evidence>
<feature type="region of interest" description="Disordered" evidence="11">
    <location>
        <begin position="279"/>
        <end position="302"/>
    </location>
</feature>
<reference evidence="13 14" key="2">
    <citation type="submission" date="2018-11" db="EMBL/GenBank/DDBJ databases">
        <authorList>
            <consortium name="Pathogen Informatics"/>
        </authorList>
    </citation>
    <scope>NUCLEOTIDE SEQUENCE [LARGE SCALE GENOMIC DNA]</scope>
</reference>
<keyword evidence="14" id="KW-1185">Reference proteome</keyword>
<feature type="domain" description="C2H2-type" evidence="12">
    <location>
        <begin position="336"/>
        <end position="363"/>
    </location>
</feature>
<comment type="subcellular location">
    <subcellularLocation>
        <location evidence="1">Nucleus</location>
    </subcellularLocation>
</comment>
<keyword evidence="5" id="KW-0862">Zinc</keyword>
<evidence type="ECO:0000313" key="14">
    <source>
        <dbReference type="Proteomes" id="UP000282613"/>
    </source>
</evidence>
<dbReference type="AlphaFoldDB" id="A0A158R7X7"/>